<sequence>MFQSLSRELSSTPRWPRSIKWRCLGAVTAILDDFTANNTMPRTYLRLSTLLFGVLRLRVGALASVPCRACVIFPSIAIAGRVPPLFKFIEEQDGSKKGAALKYRCNRSG</sequence>
<dbReference type="Proteomes" id="UP001066276">
    <property type="component" value="Chromosome 7"/>
</dbReference>
<evidence type="ECO:0000313" key="2">
    <source>
        <dbReference type="Proteomes" id="UP001066276"/>
    </source>
</evidence>
<comment type="caution">
    <text evidence="1">The sequence shown here is derived from an EMBL/GenBank/DDBJ whole genome shotgun (WGS) entry which is preliminary data.</text>
</comment>
<dbReference type="EMBL" id="JANPWB010000011">
    <property type="protein sequence ID" value="KAJ1127231.1"/>
    <property type="molecule type" value="Genomic_DNA"/>
</dbReference>
<evidence type="ECO:0000313" key="1">
    <source>
        <dbReference type="EMBL" id="KAJ1127231.1"/>
    </source>
</evidence>
<reference evidence="1" key="1">
    <citation type="journal article" date="2022" name="bioRxiv">
        <title>Sequencing and chromosome-scale assembly of the giantPleurodeles waltlgenome.</title>
        <authorList>
            <person name="Brown T."/>
            <person name="Elewa A."/>
            <person name="Iarovenko S."/>
            <person name="Subramanian E."/>
            <person name="Araus A.J."/>
            <person name="Petzold A."/>
            <person name="Susuki M."/>
            <person name="Suzuki K.-i.T."/>
            <person name="Hayashi T."/>
            <person name="Toyoda A."/>
            <person name="Oliveira C."/>
            <person name="Osipova E."/>
            <person name="Leigh N.D."/>
            <person name="Simon A."/>
            <person name="Yun M.H."/>
        </authorList>
    </citation>
    <scope>NUCLEOTIDE SEQUENCE</scope>
    <source>
        <strain evidence="1">20211129_DDA</strain>
        <tissue evidence="1">Liver</tissue>
    </source>
</reference>
<protein>
    <submittedName>
        <fullName evidence="1">Uncharacterized protein</fullName>
    </submittedName>
</protein>
<keyword evidence="2" id="KW-1185">Reference proteome</keyword>
<gene>
    <name evidence="1" type="ORF">NDU88_005634</name>
</gene>
<dbReference type="AlphaFoldDB" id="A0AAV7PG98"/>
<proteinExistence type="predicted"/>
<accession>A0AAV7PG98</accession>
<name>A0AAV7PG98_PLEWA</name>
<organism evidence="1 2">
    <name type="scientific">Pleurodeles waltl</name>
    <name type="common">Iberian ribbed newt</name>
    <dbReference type="NCBI Taxonomy" id="8319"/>
    <lineage>
        <taxon>Eukaryota</taxon>
        <taxon>Metazoa</taxon>
        <taxon>Chordata</taxon>
        <taxon>Craniata</taxon>
        <taxon>Vertebrata</taxon>
        <taxon>Euteleostomi</taxon>
        <taxon>Amphibia</taxon>
        <taxon>Batrachia</taxon>
        <taxon>Caudata</taxon>
        <taxon>Salamandroidea</taxon>
        <taxon>Salamandridae</taxon>
        <taxon>Pleurodelinae</taxon>
        <taxon>Pleurodeles</taxon>
    </lineage>
</organism>